<accession>A0A7G8BMD3</accession>
<proteinExistence type="predicted"/>
<evidence type="ECO:0000259" key="1">
    <source>
        <dbReference type="Pfam" id="PF12867"/>
    </source>
</evidence>
<dbReference type="Proteomes" id="UP000515312">
    <property type="component" value="Chromosome"/>
</dbReference>
<dbReference type="KEGG" id="adin:H7849_07200"/>
<dbReference type="SUPFAM" id="SSF109854">
    <property type="entry name" value="DinB/YfiT-like putative metalloenzymes"/>
    <property type="match status" value="1"/>
</dbReference>
<gene>
    <name evidence="2" type="ORF">H7849_07200</name>
</gene>
<evidence type="ECO:0000313" key="2">
    <source>
        <dbReference type="EMBL" id="QNI33703.1"/>
    </source>
</evidence>
<keyword evidence="3" id="KW-1185">Reference proteome</keyword>
<evidence type="ECO:0000313" key="3">
    <source>
        <dbReference type="Proteomes" id="UP000515312"/>
    </source>
</evidence>
<name>A0A7G8BMD3_9BACT</name>
<dbReference type="AlphaFoldDB" id="A0A7G8BMD3"/>
<dbReference type="InterPro" id="IPR034660">
    <property type="entry name" value="DinB/YfiT-like"/>
</dbReference>
<protein>
    <submittedName>
        <fullName evidence="2">DinB family protein</fullName>
    </submittedName>
</protein>
<organism evidence="2 3">
    <name type="scientific">Alloacidobacterium dinghuense</name>
    <dbReference type="NCBI Taxonomy" id="2763107"/>
    <lineage>
        <taxon>Bacteria</taxon>
        <taxon>Pseudomonadati</taxon>
        <taxon>Acidobacteriota</taxon>
        <taxon>Terriglobia</taxon>
        <taxon>Terriglobales</taxon>
        <taxon>Acidobacteriaceae</taxon>
        <taxon>Alloacidobacterium</taxon>
    </lineage>
</organism>
<dbReference type="Gene3D" id="1.20.120.450">
    <property type="entry name" value="dinb family like domain"/>
    <property type="match status" value="1"/>
</dbReference>
<dbReference type="EMBL" id="CP060394">
    <property type="protein sequence ID" value="QNI33703.1"/>
    <property type="molecule type" value="Genomic_DNA"/>
</dbReference>
<dbReference type="RefSeq" id="WP_186745287.1">
    <property type="nucleotide sequence ID" value="NZ_CP060394.1"/>
</dbReference>
<feature type="domain" description="DinB-like" evidence="1">
    <location>
        <begin position="35"/>
        <end position="165"/>
    </location>
</feature>
<dbReference type="Pfam" id="PF12867">
    <property type="entry name" value="DinB_2"/>
    <property type="match status" value="1"/>
</dbReference>
<sequence length="176" mass="19376">MNELQTKVAPALQPEPWLRGTLTELPAVARGVLHAFELAQEDVNRWCESLSEADLNARPFELAPIVFHLRHIARSLDRLLAYAEGNQLSAEQIALLKSEMDPGAIREELFAEFSRGLEDAALRVRALAAGDLEQDRFVGKKQLPTSVGGLLVHLADHTQRHVGQVVTTAKVLMAGK</sequence>
<reference evidence="2 3" key="1">
    <citation type="submission" date="2020-08" db="EMBL/GenBank/DDBJ databases">
        <title>Edaphobacter telluris sp. nov. and Acidobacterium dinghuensis sp. nov., two acidobacteria isolated from forest soil.</title>
        <authorList>
            <person name="Fu J."/>
            <person name="Qiu L."/>
        </authorList>
    </citation>
    <scope>NUCLEOTIDE SEQUENCE [LARGE SCALE GENOMIC DNA]</scope>
    <source>
        <strain evidence="2">4Y35</strain>
    </source>
</reference>
<dbReference type="InterPro" id="IPR024775">
    <property type="entry name" value="DinB-like"/>
</dbReference>